<dbReference type="VEuPathDB" id="FungiDB:YALI1_E11483g"/>
<dbReference type="AlphaFoldDB" id="A0A1D8NHR0"/>
<dbReference type="EMBL" id="CP017557">
    <property type="protein sequence ID" value="AOW05166.1"/>
    <property type="molecule type" value="Genomic_DNA"/>
</dbReference>
<sequence length="112" mass="12408">MACGVRKASRSGQCTGDGHATTTYPLCPRLACGFFYNSSTPNIFFCHRQQTQKDLVQRYSVSTSTSTSESTVDGCQTLRRPIVAVTMRKTLQHGLNDLLVGTDFLAEDYTWC</sequence>
<dbReference type="GeneID" id="94583553"/>
<gene>
    <name evidence="1" type="ORF">YALI1_E11483g</name>
</gene>
<proteinExistence type="predicted"/>
<reference evidence="1 2" key="1">
    <citation type="journal article" date="2016" name="PLoS ONE">
        <title>Sequence Assembly of Yarrowia lipolytica Strain W29/CLIB89 Shows Transposable Element Diversity.</title>
        <authorList>
            <person name="Magnan C."/>
            <person name="Yu J."/>
            <person name="Chang I."/>
            <person name="Jahn E."/>
            <person name="Kanomata Y."/>
            <person name="Wu J."/>
            <person name="Zeller M."/>
            <person name="Oakes M."/>
            <person name="Baldi P."/>
            <person name="Sandmeyer S."/>
        </authorList>
    </citation>
    <scope>NUCLEOTIDE SEQUENCE [LARGE SCALE GENOMIC DNA]</scope>
    <source>
        <strain evidence="2">CLIB89(W29)</strain>
    </source>
</reference>
<evidence type="ECO:0000313" key="2">
    <source>
        <dbReference type="Proteomes" id="UP000182444"/>
    </source>
</evidence>
<accession>A0A1D8NHR0</accession>
<name>A0A1D8NHR0_YARLL</name>
<evidence type="ECO:0000313" key="1">
    <source>
        <dbReference type="EMBL" id="AOW05166.1"/>
    </source>
</evidence>
<dbReference type="RefSeq" id="XP_068139044.1">
    <property type="nucleotide sequence ID" value="XM_068282943.1"/>
</dbReference>
<protein>
    <submittedName>
        <fullName evidence="1">Uncharacterized protein</fullName>
    </submittedName>
</protein>
<organism evidence="1 2">
    <name type="scientific">Yarrowia lipolytica</name>
    <name type="common">Candida lipolytica</name>
    <dbReference type="NCBI Taxonomy" id="4952"/>
    <lineage>
        <taxon>Eukaryota</taxon>
        <taxon>Fungi</taxon>
        <taxon>Dikarya</taxon>
        <taxon>Ascomycota</taxon>
        <taxon>Saccharomycotina</taxon>
        <taxon>Dipodascomycetes</taxon>
        <taxon>Dipodascales</taxon>
        <taxon>Dipodascales incertae sedis</taxon>
        <taxon>Yarrowia</taxon>
    </lineage>
</organism>
<dbReference type="Proteomes" id="UP000182444">
    <property type="component" value="Chromosome 1E"/>
</dbReference>